<reference evidence="7 8" key="1">
    <citation type="submission" date="2018-10" db="EMBL/GenBank/DDBJ databases">
        <title>Complete genome sequences of Arcobacter cryaerophilus strains ATCC 43158 and ATCC 49615.</title>
        <authorList>
            <person name="Miller W.G."/>
            <person name="Yee E."/>
            <person name="Bono J.L."/>
        </authorList>
    </citation>
    <scope>NUCLEOTIDE SEQUENCE [LARGE SCALE GENOMIC DNA]</scope>
    <source>
        <strain evidence="7 8">ATCC 43158</strain>
    </source>
</reference>
<dbReference type="AlphaFoldDB" id="A0AAD0TXK1"/>
<dbReference type="GeneID" id="56461473"/>
<dbReference type="Pfam" id="PF00155">
    <property type="entry name" value="Aminotran_1_2"/>
    <property type="match status" value="1"/>
</dbReference>
<accession>A0AAD0TXK1</accession>
<evidence type="ECO:0000313" key="8">
    <source>
        <dbReference type="Proteomes" id="UP000273809"/>
    </source>
</evidence>
<dbReference type="InterPro" id="IPR015422">
    <property type="entry name" value="PyrdxlP-dep_Trfase_small"/>
</dbReference>
<dbReference type="PANTHER" id="PTHR43525">
    <property type="entry name" value="PROTEIN MALY"/>
    <property type="match status" value="1"/>
</dbReference>
<keyword evidence="3" id="KW-0663">Pyridoxal phosphate</keyword>
<sequence>MKYNFDKVINRKNTNCYKWDTTKDGVIPMWVADMDFEVAQPILNSIIKRTNHGVFGYTVVDDGYFDAEINWWKKRFNCEIKKEWIEPTTGVIPSLASIIQTFCQKNDKVLIQTPVYHYFAISIKNSGCEVLENELIYENDKYSVDLKDFEIKIKTHNPKLFILCNPHNQVGKVFSKDELKAMGEICQKYNVLVVSDEIHRDLVYKGFFHTPYISLGEDFLQNSITCTSATKTFNLAGLKASNIVVANKDLRVKLDKTLNKNEIKSLNVFGIEATKTAYQECEDWLDELLVYLEKNRDFVDNFLKENLPNLKLIEAEATYLLWIDISSLKIKSKDFTKKLEDFGNVRVISGITFGKNGDNFIRVNIACRKDILKEALLCIKKTIENF</sequence>
<dbReference type="GO" id="GO:0047804">
    <property type="term" value="F:cysteine-S-conjugate beta-lyase activity"/>
    <property type="evidence" value="ECO:0007669"/>
    <property type="project" value="UniProtKB-EC"/>
</dbReference>
<keyword evidence="4 7" id="KW-0456">Lyase</keyword>
<name>A0AAD0TXK1_9BACT</name>
<evidence type="ECO:0000256" key="1">
    <source>
        <dbReference type="ARBA" id="ARBA00001933"/>
    </source>
</evidence>
<dbReference type="CDD" id="cd00609">
    <property type="entry name" value="AAT_like"/>
    <property type="match status" value="1"/>
</dbReference>
<dbReference type="NCBIfam" id="TIGR04350">
    <property type="entry name" value="C_S_lyase_PatB"/>
    <property type="match status" value="1"/>
</dbReference>
<proteinExistence type="inferred from homology"/>
<dbReference type="EC" id="4.4.1.13" evidence="2"/>
<dbReference type="Gene3D" id="3.40.640.10">
    <property type="entry name" value="Type I PLP-dependent aspartate aminotransferase-like (Major domain)"/>
    <property type="match status" value="1"/>
</dbReference>
<comment type="similarity">
    <text evidence="5">Belongs to the class-II pyridoxal-phosphate-dependent aminotransferase family. MalY/PatB cystathionine beta-lyase subfamily.</text>
</comment>
<dbReference type="InterPro" id="IPR051798">
    <property type="entry name" value="Class-II_PLP-Dep_Aminotrans"/>
</dbReference>
<evidence type="ECO:0000256" key="3">
    <source>
        <dbReference type="ARBA" id="ARBA00022898"/>
    </source>
</evidence>
<dbReference type="Gene3D" id="3.90.1150.10">
    <property type="entry name" value="Aspartate Aminotransferase, domain 1"/>
    <property type="match status" value="1"/>
</dbReference>
<evidence type="ECO:0000256" key="2">
    <source>
        <dbReference type="ARBA" id="ARBA00012224"/>
    </source>
</evidence>
<dbReference type="RefSeq" id="WP_105916680.1">
    <property type="nucleotide sequence ID" value="NZ_CP021072.1"/>
</dbReference>
<dbReference type="InterPro" id="IPR015421">
    <property type="entry name" value="PyrdxlP-dep_Trfase_major"/>
</dbReference>
<comment type="cofactor">
    <cofactor evidence="1">
        <name>pyridoxal 5'-phosphate</name>
        <dbReference type="ChEBI" id="CHEBI:597326"/>
    </cofactor>
</comment>
<evidence type="ECO:0000259" key="6">
    <source>
        <dbReference type="Pfam" id="PF00155"/>
    </source>
</evidence>
<dbReference type="InterPro" id="IPR004839">
    <property type="entry name" value="Aminotransferase_I/II_large"/>
</dbReference>
<feature type="domain" description="Aminotransferase class I/classII large" evidence="6">
    <location>
        <begin position="77"/>
        <end position="370"/>
    </location>
</feature>
<dbReference type="EMBL" id="CP032823">
    <property type="protein sequence ID" value="AYJ80383.1"/>
    <property type="molecule type" value="Genomic_DNA"/>
</dbReference>
<organism evidence="7 8">
    <name type="scientific">Aliarcobacter cryaerophilus ATCC 43158</name>
    <dbReference type="NCBI Taxonomy" id="1032070"/>
    <lineage>
        <taxon>Bacteria</taxon>
        <taxon>Pseudomonadati</taxon>
        <taxon>Campylobacterota</taxon>
        <taxon>Epsilonproteobacteria</taxon>
        <taxon>Campylobacterales</taxon>
        <taxon>Arcobacteraceae</taxon>
        <taxon>Aliarcobacter</taxon>
    </lineage>
</organism>
<protein>
    <recommendedName>
        <fullName evidence="2">cysteine-S-conjugate beta-lyase</fullName>
        <ecNumber evidence="2">4.4.1.13</ecNumber>
    </recommendedName>
</protein>
<dbReference type="InterPro" id="IPR027619">
    <property type="entry name" value="C-S_lyase_PatB-like"/>
</dbReference>
<dbReference type="GO" id="GO:0030170">
    <property type="term" value="F:pyridoxal phosphate binding"/>
    <property type="evidence" value="ECO:0007669"/>
    <property type="project" value="InterPro"/>
</dbReference>
<dbReference type="PANTHER" id="PTHR43525:SF1">
    <property type="entry name" value="PROTEIN MALY"/>
    <property type="match status" value="1"/>
</dbReference>
<gene>
    <name evidence="7" type="ORF">ACRYA_1257</name>
</gene>
<evidence type="ECO:0000256" key="5">
    <source>
        <dbReference type="ARBA" id="ARBA00037974"/>
    </source>
</evidence>
<evidence type="ECO:0000256" key="4">
    <source>
        <dbReference type="ARBA" id="ARBA00023239"/>
    </source>
</evidence>
<dbReference type="KEGG" id="acre:ACRYA_1257"/>
<dbReference type="Proteomes" id="UP000273809">
    <property type="component" value="Chromosome"/>
</dbReference>
<dbReference type="SUPFAM" id="SSF53383">
    <property type="entry name" value="PLP-dependent transferases"/>
    <property type="match status" value="1"/>
</dbReference>
<evidence type="ECO:0000313" key="7">
    <source>
        <dbReference type="EMBL" id="AYJ80383.1"/>
    </source>
</evidence>
<dbReference type="InterPro" id="IPR015424">
    <property type="entry name" value="PyrdxlP-dep_Trfase"/>
</dbReference>